<dbReference type="InterPro" id="IPR042460">
    <property type="entry name" value="DCN1-like_PONY"/>
</dbReference>
<dbReference type="GO" id="GO:0045116">
    <property type="term" value="P:protein neddylation"/>
    <property type="evidence" value="ECO:0007669"/>
    <property type="project" value="TreeGrafter"/>
</dbReference>
<feature type="non-terminal residue" evidence="4">
    <location>
        <position position="1"/>
    </location>
</feature>
<keyword evidence="1" id="KW-0833">Ubl conjugation pathway</keyword>
<dbReference type="Gene3D" id="1.10.8.10">
    <property type="entry name" value="DNA helicase RuvA subunit, C-terminal domain"/>
    <property type="match status" value="1"/>
</dbReference>
<dbReference type="GO" id="GO:0031624">
    <property type="term" value="F:ubiquitin conjugating enzyme binding"/>
    <property type="evidence" value="ECO:0007669"/>
    <property type="project" value="TreeGrafter"/>
</dbReference>
<evidence type="ECO:0000313" key="5">
    <source>
        <dbReference type="Proteomes" id="UP001301769"/>
    </source>
</evidence>
<dbReference type="Gene3D" id="1.10.238.10">
    <property type="entry name" value="EF-hand"/>
    <property type="match status" value="1"/>
</dbReference>
<comment type="caution">
    <text evidence="4">The sequence shown here is derived from an EMBL/GenBank/DDBJ whole genome shotgun (WGS) entry which is preliminary data.</text>
</comment>
<dbReference type="Proteomes" id="UP001301769">
    <property type="component" value="Unassembled WGS sequence"/>
</dbReference>
<evidence type="ECO:0000256" key="1">
    <source>
        <dbReference type="ARBA" id="ARBA00022786"/>
    </source>
</evidence>
<reference evidence="4" key="2">
    <citation type="submission" date="2023-05" db="EMBL/GenBank/DDBJ databases">
        <authorList>
            <consortium name="Lawrence Berkeley National Laboratory"/>
            <person name="Steindorff A."/>
            <person name="Hensen N."/>
            <person name="Bonometti L."/>
            <person name="Westerberg I."/>
            <person name="Brannstrom I.O."/>
            <person name="Guillou S."/>
            <person name="Cros-Aarteil S."/>
            <person name="Calhoun S."/>
            <person name="Haridas S."/>
            <person name="Kuo A."/>
            <person name="Mondo S."/>
            <person name="Pangilinan J."/>
            <person name="Riley R."/>
            <person name="Labutti K."/>
            <person name="Andreopoulos B."/>
            <person name="Lipzen A."/>
            <person name="Chen C."/>
            <person name="Yanf M."/>
            <person name="Daum C."/>
            <person name="Ng V."/>
            <person name="Clum A."/>
            <person name="Ohm R."/>
            <person name="Martin F."/>
            <person name="Silar P."/>
            <person name="Natvig D."/>
            <person name="Lalanne C."/>
            <person name="Gautier V."/>
            <person name="Ament-Velasquez S.L."/>
            <person name="Kruys A."/>
            <person name="Hutchinson M.I."/>
            <person name="Powell A.J."/>
            <person name="Barry K."/>
            <person name="Miller A.N."/>
            <person name="Grigoriev I.V."/>
            <person name="Debuchy R."/>
            <person name="Gladieux P."/>
            <person name="Thoren M.H."/>
            <person name="Johannesson H."/>
        </authorList>
    </citation>
    <scope>NUCLEOTIDE SEQUENCE</scope>
    <source>
        <strain evidence="4">PSN293</strain>
    </source>
</reference>
<dbReference type="InterPro" id="IPR005176">
    <property type="entry name" value="PONY_dom"/>
</dbReference>
<dbReference type="GO" id="GO:0000151">
    <property type="term" value="C:ubiquitin ligase complex"/>
    <property type="evidence" value="ECO:0007669"/>
    <property type="project" value="TreeGrafter"/>
</dbReference>
<reference evidence="4" key="1">
    <citation type="journal article" date="2023" name="Mol. Phylogenet. Evol.">
        <title>Genome-scale phylogeny and comparative genomics of the fungal order Sordariales.</title>
        <authorList>
            <person name="Hensen N."/>
            <person name="Bonometti L."/>
            <person name="Westerberg I."/>
            <person name="Brannstrom I.O."/>
            <person name="Guillou S."/>
            <person name="Cros-Aarteil S."/>
            <person name="Calhoun S."/>
            <person name="Haridas S."/>
            <person name="Kuo A."/>
            <person name="Mondo S."/>
            <person name="Pangilinan J."/>
            <person name="Riley R."/>
            <person name="LaButti K."/>
            <person name="Andreopoulos B."/>
            <person name="Lipzen A."/>
            <person name="Chen C."/>
            <person name="Yan M."/>
            <person name="Daum C."/>
            <person name="Ng V."/>
            <person name="Clum A."/>
            <person name="Steindorff A."/>
            <person name="Ohm R.A."/>
            <person name="Martin F."/>
            <person name="Silar P."/>
            <person name="Natvig D.O."/>
            <person name="Lalanne C."/>
            <person name="Gautier V."/>
            <person name="Ament-Velasquez S.L."/>
            <person name="Kruys A."/>
            <person name="Hutchinson M.I."/>
            <person name="Powell A.J."/>
            <person name="Barry K."/>
            <person name="Miller A.N."/>
            <person name="Grigoriev I.V."/>
            <person name="Debuchy R."/>
            <person name="Gladieux P."/>
            <person name="Hiltunen Thoren M."/>
            <person name="Johannesson H."/>
        </authorList>
    </citation>
    <scope>NUCLEOTIDE SEQUENCE</scope>
    <source>
        <strain evidence="4">PSN293</strain>
    </source>
</reference>
<evidence type="ECO:0000313" key="4">
    <source>
        <dbReference type="EMBL" id="KAK4215518.1"/>
    </source>
</evidence>
<dbReference type="PROSITE" id="PS51229">
    <property type="entry name" value="DCUN1"/>
    <property type="match status" value="1"/>
</dbReference>
<sequence length="282" mass="32250">AAAKMPLTTTQRRLVTQFVQITNATKENAQRYLKNANYDIDLAANLADSGRSQGDNIDVKLNAIFDSFLSEEAKSSNASTMEIESFEKYLQQLGVSLENHEIFVLLYVTHATVLGKLSRKDFVEGWTEAYQKEGVKADLASQKQYLKQCMTRFKNDAEFFKQVYRHAFVIGKEESQKSLEKDTAVAFWDTLFGPGHPWKSKNVNWLKIWQEFLEAKWTRSVNKDMWNQTLVFADKTMQDETLSFWSEDDSWPGVIDDFVAWCRETGYVKPAAAGGDGMEVDN</sequence>
<keyword evidence="5" id="KW-1185">Reference proteome</keyword>
<dbReference type="InterPro" id="IPR014764">
    <property type="entry name" value="DCN-prot"/>
</dbReference>
<protein>
    <recommendedName>
        <fullName evidence="2">Defective in cullin neddylation protein</fullName>
    </recommendedName>
</protein>
<evidence type="ECO:0000256" key="2">
    <source>
        <dbReference type="RuleBase" id="RU410713"/>
    </source>
</evidence>
<gene>
    <name evidence="4" type="ORF">QBC37DRAFT_281563</name>
</gene>
<dbReference type="AlphaFoldDB" id="A0AAN6YBI0"/>
<dbReference type="GO" id="GO:0097602">
    <property type="term" value="F:cullin family protein binding"/>
    <property type="evidence" value="ECO:0007669"/>
    <property type="project" value="TreeGrafter"/>
</dbReference>
<proteinExistence type="predicted"/>
<dbReference type="Pfam" id="PF03556">
    <property type="entry name" value="Cullin_binding"/>
    <property type="match status" value="1"/>
</dbReference>
<dbReference type="CDD" id="cd14273">
    <property type="entry name" value="UBA_TAP-C_like"/>
    <property type="match status" value="1"/>
</dbReference>
<comment type="function">
    <text evidence="2">Neddylation of cullins play an essential role in the regulation of SCF-type complexes activity.</text>
</comment>
<dbReference type="PANTHER" id="PTHR12281:SF31">
    <property type="entry name" value="DCN1-LIKE PROTEIN 3"/>
    <property type="match status" value="1"/>
</dbReference>
<name>A0AAN6YBI0_9PEZI</name>
<organism evidence="4 5">
    <name type="scientific">Rhypophila decipiens</name>
    <dbReference type="NCBI Taxonomy" id="261697"/>
    <lineage>
        <taxon>Eukaryota</taxon>
        <taxon>Fungi</taxon>
        <taxon>Dikarya</taxon>
        <taxon>Ascomycota</taxon>
        <taxon>Pezizomycotina</taxon>
        <taxon>Sordariomycetes</taxon>
        <taxon>Sordariomycetidae</taxon>
        <taxon>Sordariales</taxon>
        <taxon>Naviculisporaceae</taxon>
        <taxon>Rhypophila</taxon>
    </lineage>
</organism>
<evidence type="ECO:0000259" key="3">
    <source>
        <dbReference type="PROSITE" id="PS51229"/>
    </source>
</evidence>
<dbReference type="EMBL" id="MU858079">
    <property type="protein sequence ID" value="KAK4215518.1"/>
    <property type="molecule type" value="Genomic_DNA"/>
</dbReference>
<dbReference type="InterPro" id="IPR009060">
    <property type="entry name" value="UBA-like_sf"/>
</dbReference>
<dbReference type="Gene3D" id="1.10.238.200">
    <property type="entry name" value="Cullin, PONY binding domain"/>
    <property type="match status" value="1"/>
</dbReference>
<accession>A0AAN6YBI0</accession>
<feature type="domain" description="DCUN1" evidence="3">
    <location>
        <begin position="56"/>
        <end position="263"/>
    </location>
</feature>
<dbReference type="Pfam" id="PF14555">
    <property type="entry name" value="UBA_4"/>
    <property type="match status" value="1"/>
</dbReference>
<dbReference type="GO" id="GO:0032182">
    <property type="term" value="F:ubiquitin-like protein binding"/>
    <property type="evidence" value="ECO:0007669"/>
    <property type="project" value="TreeGrafter"/>
</dbReference>
<dbReference type="PANTHER" id="PTHR12281">
    <property type="entry name" value="RP42 RELATED"/>
    <property type="match status" value="1"/>
</dbReference>
<dbReference type="SUPFAM" id="SSF46934">
    <property type="entry name" value="UBA-like"/>
    <property type="match status" value="1"/>
</dbReference>